<evidence type="ECO:0000256" key="3">
    <source>
        <dbReference type="ARBA" id="ARBA00022729"/>
    </source>
</evidence>
<evidence type="ECO:0000259" key="5">
    <source>
        <dbReference type="Pfam" id="PF13407"/>
    </source>
</evidence>
<dbReference type="EMBL" id="ACCL02000014">
    <property type="protein sequence ID" value="EET59880.1"/>
    <property type="molecule type" value="Genomic_DNA"/>
</dbReference>
<protein>
    <submittedName>
        <fullName evidence="6">Sugar-binding domain protein</fullName>
    </submittedName>
</protein>
<feature type="chain" id="PRO_5002968323" evidence="4">
    <location>
        <begin position="23"/>
        <end position="362"/>
    </location>
</feature>
<gene>
    <name evidence="6" type="ORF">BRYFOR_08003</name>
</gene>
<dbReference type="AlphaFoldDB" id="C6LH93"/>
<dbReference type="eggNOG" id="COG1879">
    <property type="taxonomic scope" value="Bacteria"/>
</dbReference>
<comment type="similarity">
    <text evidence="2">Belongs to the bacterial solute-binding protein 2 family.</text>
</comment>
<name>C6LH93_9FIRM</name>
<evidence type="ECO:0000313" key="6">
    <source>
        <dbReference type="EMBL" id="EET59880.1"/>
    </source>
</evidence>
<dbReference type="Gene3D" id="3.40.50.2300">
    <property type="match status" value="2"/>
</dbReference>
<evidence type="ECO:0000256" key="4">
    <source>
        <dbReference type="SAM" id="SignalP"/>
    </source>
</evidence>
<dbReference type="CDD" id="cd01536">
    <property type="entry name" value="PBP1_ABC_sugar_binding-like"/>
    <property type="match status" value="1"/>
</dbReference>
<feature type="domain" description="Periplasmic binding protein" evidence="5">
    <location>
        <begin position="61"/>
        <end position="321"/>
    </location>
</feature>
<organism evidence="6 7">
    <name type="scientific">Marvinbryantia formatexigens DSM 14469</name>
    <dbReference type="NCBI Taxonomy" id="478749"/>
    <lineage>
        <taxon>Bacteria</taxon>
        <taxon>Bacillati</taxon>
        <taxon>Bacillota</taxon>
        <taxon>Clostridia</taxon>
        <taxon>Lachnospirales</taxon>
        <taxon>Lachnospiraceae</taxon>
        <taxon>Marvinbryantia</taxon>
    </lineage>
</organism>
<dbReference type="STRING" id="168384.SAMN05660368_00763"/>
<proteinExistence type="inferred from homology"/>
<evidence type="ECO:0000256" key="2">
    <source>
        <dbReference type="ARBA" id="ARBA00007639"/>
    </source>
</evidence>
<feature type="signal peptide" evidence="4">
    <location>
        <begin position="1"/>
        <end position="22"/>
    </location>
</feature>
<dbReference type="Pfam" id="PF13407">
    <property type="entry name" value="Peripla_BP_4"/>
    <property type="match status" value="1"/>
</dbReference>
<dbReference type="PANTHER" id="PTHR46847:SF1">
    <property type="entry name" value="D-ALLOSE-BINDING PERIPLASMIC PROTEIN-RELATED"/>
    <property type="match status" value="1"/>
</dbReference>
<evidence type="ECO:0000256" key="1">
    <source>
        <dbReference type="ARBA" id="ARBA00004196"/>
    </source>
</evidence>
<dbReference type="GO" id="GO:0030246">
    <property type="term" value="F:carbohydrate binding"/>
    <property type="evidence" value="ECO:0007669"/>
    <property type="project" value="UniProtKB-ARBA"/>
</dbReference>
<evidence type="ECO:0000313" key="7">
    <source>
        <dbReference type="Proteomes" id="UP000005561"/>
    </source>
</evidence>
<dbReference type="InterPro" id="IPR025997">
    <property type="entry name" value="SBP_2_dom"/>
</dbReference>
<keyword evidence="7" id="KW-1185">Reference proteome</keyword>
<dbReference type="Proteomes" id="UP000005561">
    <property type="component" value="Unassembled WGS sequence"/>
</dbReference>
<dbReference type="SUPFAM" id="SSF53822">
    <property type="entry name" value="Periplasmic binding protein-like I"/>
    <property type="match status" value="1"/>
</dbReference>
<reference evidence="6" key="1">
    <citation type="submission" date="2009-07" db="EMBL/GenBank/DDBJ databases">
        <authorList>
            <person name="Weinstock G."/>
            <person name="Sodergren E."/>
            <person name="Clifton S."/>
            <person name="Fulton L."/>
            <person name="Fulton B."/>
            <person name="Courtney L."/>
            <person name="Fronick C."/>
            <person name="Harrison M."/>
            <person name="Strong C."/>
            <person name="Farmer C."/>
            <person name="Delahaunty K."/>
            <person name="Markovic C."/>
            <person name="Hall O."/>
            <person name="Minx P."/>
            <person name="Tomlinson C."/>
            <person name="Mitreva M."/>
            <person name="Nelson J."/>
            <person name="Hou S."/>
            <person name="Wollam A."/>
            <person name="Pepin K.H."/>
            <person name="Johnson M."/>
            <person name="Bhonagiri V."/>
            <person name="Nash W.E."/>
            <person name="Warren W."/>
            <person name="Chinwalla A."/>
            <person name="Mardis E.R."/>
            <person name="Wilson R.K."/>
        </authorList>
    </citation>
    <scope>NUCLEOTIDE SEQUENCE [LARGE SCALE GENOMIC DNA]</scope>
    <source>
        <strain evidence="6">DSM 14469</strain>
    </source>
</reference>
<sequence>MKKLMAIAAATLLLTTSMTAMAEGVAFNDPAAERPESIEYPVEGLSWAATTDVKVNGDYTIAMIVKNNTNPFMNGVLNGFSKAAEDIGFEAMLLSPQTADSNEDQVRLVEDMIQSGVDAICIHPVDSNGIVPALEKAWDAGIPVLVQGTQANTDKIYGWYGTKYADEATLIAEYLAEKLDYKGNVVYITGPQQAQNAIDEINATHAVFEKYPDLNLIEEQPGNFNRATSMSVMENLIQKYSEDDIDWVIGGNDECAMGAIAAMENAGWKLGFEDGGIGVSGIDCNKDASYAMQEGTLTVSVNPDPVSLGYIGAAFLVNYLNDGDLFPEYVAWPDFQTADDVVIDASNIDNYIENLAWWKDPS</sequence>
<dbReference type="PANTHER" id="PTHR46847">
    <property type="entry name" value="D-ALLOSE-BINDING PERIPLASMIC PROTEIN-RELATED"/>
    <property type="match status" value="1"/>
</dbReference>
<dbReference type="RefSeq" id="WP_006862789.1">
    <property type="nucleotide sequence ID" value="NZ_ACCL02000014.1"/>
</dbReference>
<comment type="subcellular location">
    <subcellularLocation>
        <location evidence="1">Cell envelope</location>
    </subcellularLocation>
</comment>
<comment type="caution">
    <text evidence="6">The sequence shown here is derived from an EMBL/GenBank/DDBJ whole genome shotgun (WGS) entry which is preliminary data.</text>
</comment>
<dbReference type="GO" id="GO:0030313">
    <property type="term" value="C:cell envelope"/>
    <property type="evidence" value="ECO:0007669"/>
    <property type="project" value="UniProtKB-SubCell"/>
</dbReference>
<dbReference type="InterPro" id="IPR028082">
    <property type="entry name" value="Peripla_BP_I"/>
</dbReference>
<dbReference type="OrthoDB" id="9795981at2"/>
<accession>C6LH93</accession>
<keyword evidence="3 4" id="KW-0732">Signal</keyword>